<comment type="similarity">
    <text evidence="1">Belongs to the YciI family.</text>
</comment>
<reference evidence="3 4" key="1">
    <citation type="submission" date="2016-06" db="EMBL/GenBank/DDBJ databases">
        <authorList>
            <person name="Olsen C.W."/>
            <person name="Carey S."/>
            <person name="Hinshaw L."/>
            <person name="Karasin A.I."/>
        </authorList>
    </citation>
    <scope>NUCLEOTIDE SEQUENCE [LARGE SCALE GENOMIC DNA]</scope>
    <source>
        <strain evidence="3 4">LZ-22</strain>
    </source>
</reference>
<keyword evidence="4" id="KW-1185">Reference proteome</keyword>
<evidence type="ECO:0000313" key="4">
    <source>
        <dbReference type="Proteomes" id="UP000199086"/>
    </source>
</evidence>
<accession>A0A1G6I797</accession>
<organism evidence="3 4">
    <name type="scientific">Raineyella antarctica</name>
    <dbReference type="NCBI Taxonomy" id="1577474"/>
    <lineage>
        <taxon>Bacteria</taxon>
        <taxon>Bacillati</taxon>
        <taxon>Actinomycetota</taxon>
        <taxon>Actinomycetes</taxon>
        <taxon>Propionibacteriales</taxon>
        <taxon>Propionibacteriaceae</taxon>
        <taxon>Raineyella</taxon>
    </lineage>
</organism>
<dbReference type="Pfam" id="PF03795">
    <property type="entry name" value="YCII"/>
    <property type="match status" value="1"/>
</dbReference>
<gene>
    <name evidence="3" type="ORF">GA0111570_11468</name>
</gene>
<feature type="domain" description="YCII-related" evidence="2">
    <location>
        <begin position="21"/>
        <end position="94"/>
    </location>
</feature>
<dbReference type="InterPro" id="IPR011008">
    <property type="entry name" value="Dimeric_a/b-barrel"/>
</dbReference>
<dbReference type="Proteomes" id="UP000199086">
    <property type="component" value="Unassembled WGS sequence"/>
</dbReference>
<protein>
    <submittedName>
        <fullName evidence="3">Uncharacterized conserved protein</fullName>
    </submittedName>
</protein>
<dbReference type="AlphaFoldDB" id="A0A1G6I797"/>
<dbReference type="Gene3D" id="3.30.70.1060">
    <property type="entry name" value="Dimeric alpha+beta barrel"/>
    <property type="match status" value="1"/>
</dbReference>
<evidence type="ECO:0000256" key="1">
    <source>
        <dbReference type="ARBA" id="ARBA00007689"/>
    </source>
</evidence>
<dbReference type="RefSeq" id="WP_092613566.1">
    <property type="nucleotide sequence ID" value="NZ_FMYF01000014.1"/>
</dbReference>
<proteinExistence type="inferred from homology"/>
<dbReference type="InterPro" id="IPR005545">
    <property type="entry name" value="YCII"/>
</dbReference>
<dbReference type="SUPFAM" id="SSF54909">
    <property type="entry name" value="Dimeric alpha+beta barrel"/>
    <property type="match status" value="1"/>
</dbReference>
<name>A0A1G6I797_9ACTN</name>
<evidence type="ECO:0000313" key="3">
    <source>
        <dbReference type="EMBL" id="SDC02320.1"/>
    </source>
</evidence>
<sequence length="113" mass="11843">MTKYLISFPSAAMVLSEDDFAAVSDAAHAVIQEAKAAGVYVFGGGIDEDVAPVLVAGDGTVTDDTYPQTREFSGGITILDLPSREAAQEWAAKLAAACRCSQELRQFGEDPAS</sequence>
<evidence type="ECO:0000259" key="2">
    <source>
        <dbReference type="Pfam" id="PF03795"/>
    </source>
</evidence>
<dbReference type="OrthoDB" id="3212458at2"/>
<dbReference type="EMBL" id="FMYF01000014">
    <property type="protein sequence ID" value="SDC02320.1"/>
    <property type="molecule type" value="Genomic_DNA"/>
</dbReference>